<sequence length="70" mass="7829">MKTREELLEALQSTYEAAMANEQPAAAVAAIREMVQILGVRIERVETTVTVETMTDDELMAVARRSRPVH</sequence>
<accession>A0ABU4RQS2</accession>
<proteinExistence type="predicted"/>
<organism evidence="1 2">
    <name type="scientific">Terrihabitans rhizophilus</name>
    <dbReference type="NCBI Taxonomy" id="3092662"/>
    <lineage>
        <taxon>Bacteria</taxon>
        <taxon>Pseudomonadati</taxon>
        <taxon>Pseudomonadota</taxon>
        <taxon>Alphaproteobacteria</taxon>
        <taxon>Hyphomicrobiales</taxon>
        <taxon>Terrihabitans</taxon>
    </lineage>
</organism>
<evidence type="ECO:0000313" key="2">
    <source>
        <dbReference type="Proteomes" id="UP001274321"/>
    </source>
</evidence>
<dbReference type="EMBL" id="JAXAFJ010000009">
    <property type="protein sequence ID" value="MDX6807167.1"/>
    <property type="molecule type" value="Genomic_DNA"/>
</dbReference>
<comment type="caution">
    <text evidence="1">The sequence shown here is derived from an EMBL/GenBank/DDBJ whole genome shotgun (WGS) entry which is preliminary data.</text>
</comment>
<dbReference type="Proteomes" id="UP001274321">
    <property type="component" value="Unassembled WGS sequence"/>
</dbReference>
<reference evidence="1 2" key="1">
    <citation type="submission" date="2023-11" db="EMBL/GenBank/DDBJ databases">
        <authorList>
            <person name="Bao R."/>
        </authorList>
    </citation>
    <scope>NUCLEOTIDE SEQUENCE [LARGE SCALE GENOMIC DNA]</scope>
    <source>
        <strain evidence="1 2">PJ23</strain>
    </source>
</reference>
<name>A0ABU4RQS2_9HYPH</name>
<protein>
    <submittedName>
        <fullName evidence="1">Uncharacterized protein</fullName>
    </submittedName>
</protein>
<gene>
    <name evidence="1" type="ORF">SCD90_13935</name>
</gene>
<evidence type="ECO:0000313" key="1">
    <source>
        <dbReference type="EMBL" id="MDX6807167.1"/>
    </source>
</evidence>
<dbReference type="RefSeq" id="WP_319845289.1">
    <property type="nucleotide sequence ID" value="NZ_JAXAFJ010000009.1"/>
</dbReference>
<keyword evidence="2" id="KW-1185">Reference proteome</keyword>